<dbReference type="Gene3D" id="2.160.10.10">
    <property type="entry name" value="Hexapeptide repeat proteins"/>
    <property type="match status" value="1"/>
</dbReference>
<accession>A0A6N4A7N2</accession>
<dbReference type="SUPFAM" id="SSF51161">
    <property type="entry name" value="Trimeric LpxA-like enzymes"/>
    <property type="match status" value="1"/>
</dbReference>
<dbReference type="InterPro" id="IPR011004">
    <property type="entry name" value="Trimer_LpxA-like_sf"/>
</dbReference>
<dbReference type="EMBL" id="MLOK01000050">
    <property type="protein sequence ID" value="OIM20753.1"/>
    <property type="molecule type" value="Genomic_DNA"/>
</dbReference>
<protein>
    <recommendedName>
        <fullName evidence="3">Serine acetyltransferase</fullName>
    </recommendedName>
</protein>
<evidence type="ECO:0000313" key="2">
    <source>
        <dbReference type="Proteomes" id="UP000181728"/>
    </source>
</evidence>
<dbReference type="RefSeq" id="WP_071449080.1">
    <property type="nucleotide sequence ID" value="NZ_MLOK01000050.1"/>
</dbReference>
<comment type="caution">
    <text evidence="1">The sequence shown here is derived from an EMBL/GenBank/DDBJ whole genome shotgun (WGS) entry which is preliminary data.</text>
</comment>
<dbReference type="AlphaFoldDB" id="A0A6N4A7N2"/>
<name>A0A6N4A7N2_OENOE</name>
<gene>
    <name evidence="1" type="ORF">ATX59_07500</name>
</gene>
<proteinExistence type="predicted"/>
<dbReference type="Proteomes" id="UP000181728">
    <property type="component" value="Unassembled WGS sequence"/>
</dbReference>
<organism evidence="1 2">
    <name type="scientific">Oenococcus oeni</name>
    <name type="common">Leuconostoc oenos</name>
    <dbReference type="NCBI Taxonomy" id="1247"/>
    <lineage>
        <taxon>Bacteria</taxon>
        <taxon>Bacillati</taxon>
        <taxon>Bacillota</taxon>
        <taxon>Bacilli</taxon>
        <taxon>Lactobacillales</taxon>
        <taxon>Lactobacillaceae</taxon>
        <taxon>Oenococcus</taxon>
    </lineage>
</organism>
<evidence type="ECO:0008006" key="3">
    <source>
        <dbReference type="Google" id="ProtNLM"/>
    </source>
</evidence>
<reference evidence="1 2" key="1">
    <citation type="journal article" date="2016" name="BMC Genomics">
        <title>Consensus pan-genome assembly of the specialised wine bacterium Oenococcus oeni.</title>
        <authorList>
            <person name="Sternes P.R."/>
            <person name="Borneman A.R."/>
        </authorList>
    </citation>
    <scope>NUCLEOTIDE SEQUENCE [LARGE SCALE GENOMIC DNA]</scope>
    <source>
        <strain evidence="1 2">AWRIB661</strain>
    </source>
</reference>
<evidence type="ECO:0000313" key="1">
    <source>
        <dbReference type="EMBL" id="OIM20753.1"/>
    </source>
</evidence>
<sequence>MNDSLNFFDKLNICRETSMKLFIGFWNKLFLKESHGLLFVGRKVSIHNRRHLKVGRNVKFETLSEIQGLSTDGVAFGNNINIGAGAKIIGNIVIGDNISIGANVVVTKSCVEVGSTLVGVLAHKI</sequence>